<dbReference type="AlphaFoldDB" id="A0A929MMF5"/>
<evidence type="ECO:0000313" key="4">
    <source>
        <dbReference type="EMBL" id="MBF0934078.1"/>
    </source>
</evidence>
<dbReference type="CDD" id="cd06257">
    <property type="entry name" value="DnaJ"/>
    <property type="match status" value="1"/>
</dbReference>
<feature type="domain" description="J" evidence="3">
    <location>
        <begin position="30"/>
        <end position="89"/>
    </location>
</feature>
<dbReference type="InterPro" id="IPR001623">
    <property type="entry name" value="DnaJ_domain"/>
</dbReference>
<organism evidence="4 5">
    <name type="scientific">Abiotrophia defectiva</name>
    <name type="common">Streptococcus defectivus</name>
    <dbReference type="NCBI Taxonomy" id="46125"/>
    <lineage>
        <taxon>Bacteria</taxon>
        <taxon>Bacillati</taxon>
        <taxon>Bacillota</taxon>
        <taxon>Bacilli</taxon>
        <taxon>Lactobacillales</taxon>
        <taxon>Aerococcaceae</taxon>
        <taxon>Abiotrophia</taxon>
    </lineage>
</organism>
<dbReference type="InterPro" id="IPR036869">
    <property type="entry name" value="J_dom_sf"/>
</dbReference>
<comment type="caution">
    <text evidence="4">The sequence shown here is derived from an EMBL/GenBank/DDBJ whole genome shotgun (WGS) entry which is preliminary data.</text>
</comment>
<evidence type="ECO:0000256" key="1">
    <source>
        <dbReference type="ARBA" id="ARBA00022705"/>
    </source>
</evidence>
<dbReference type="Pfam" id="PF00226">
    <property type="entry name" value="DnaJ"/>
    <property type="match status" value="1"/>
</dbReference>
<gene>
    <name evidence="4" type="ORF">HXK00_00360</name>
</gene>
<evidence type="ECO:0000259" key="3">
    <source>
        <dbReference type="PROSITE" id="PS50076"/>
    </source>
</evidence>
<sequence length="197" mass="23371">MTRGRYDGIGFPHTSKALVVYPKGVRDPNLFYAYLGVVPQANFEEIHKAYKCKAKQVHPDISGDVDEFYKLEFIYKTLTDNRYYYDHIPPGEKMLVPWERNENDQQFVEKSIRVDKKNGYSYYYSCEHVDYFVQEWYSKIIKLFSECNIETKIVIHVNQKLTKTDRFFEVPNMKPKDIDVLILALITTLKNIERAMK</sequence>
<accession>A0A929MMF5</accession>
<evidence type="ECO:0000313" key="5">
    <source>
        <dbReference type="Proteomes" id="UP000757900"/>
    </source>
</evidence>
<dbReference type="PROSITE" id="PS50076">
    <property type="entry name" value="DNAJ_2"/>
    <property type="match status" value="1"/>
</dbReference>
<keyword evidence="2" id="KW-0346">Stress response</keyword>
<keyword evidence="1" id="KW-0235">DNA replication</keyword>
<dbReference type="Gene3D" id="1.10.287.110">
    <property type="entry name" value="DnaJ domain"/>
    <property type="match status" value="1"/>
</dbReference>
<dbReference type="SUPFAM" id="SSF46565">
    <property type="entry name" value="Chaperone J-domain"/>
    <property type="match status" value="1"/>
</dbReference>
<dbReference type="EMBL" id="JABZFV010000001">
    <property type="protein sequence ID" value="MBF0934078.1"/>
    <property type="molecule type" value="Genomic_DNA"/>
</dbReference>
<evidence type="ECO:0000256" key="2">
    <source>
        <dbReference type="ARBA" id="ARBA00023016"/>
    </source>
</evidence>
<name>A0A929MMF5_ABIDE</name>
<dbReference type="SMART" id="SM00271">
    <property type="entry name" value="DnaJ"/>
    <property type="match status" value="1"/>
</dbReference>
<protein>
    <submittedName>
        <fullName evidence="4">DnaJ domain-containing protein</fullName>
    </submittedName>
</protein>
<dbReference type="GO" id="GO:0006260">
    <property type="term" value="P:DNA replication"/>
    <property type="evidence" value="ECO:0007669"/>
    <property type="project" value="UniProtKB-KW"/>
</dbReference>
<dbReference type="Proteomes" id="UP000757900">
    <property type="component" value="Unassembled WGS sequence"/>
</dbReference>
<proteinExistence type="predicted"/>
<reference evidence="4" key="1">
    <citation type="submission" date="2020-04" db="EMBL/GenBank/DDBJ databases">
        <title>Deep metagenomics examines the oral microbiome during advanced dental caries in children, revealing novel taxa and co-occurrences with host molecules.</title>
        <authorList>
            <person name="Baker J.L."/>
            <person name="Morton J.T."/>
            <person name="Dinis M."/>
            <person name="Alvarez R."/>
            <person name="Tran N.C."/>
            <person name="Knight R."/>
            <person name="Edlund A."/>
        </authorList>
    </citation>
    <scope>NUCLEOTIDE SEQUENCE</scope>
    <source>
        <strain evidence="4">JCVI_23_bin.16</strain>
    </source>
</reference>